<dbReference type="Pfam" id="PF00857">
    <property type="entry name" value="Isochorismatase"/>
    <property type="match status" value="1"/>
</dbReference>
<sequence>MNLLRTLFVAAAASLLVGHAGAAAPVYSAAKTALLIVDPYNDFMTEGGKLYQAIKPTADASGMFDNMRKIIPAARAAGMQVFVLPHHQSSPTGDDYDGWQHVNMFQAKNQGLKAFEVGTWGAQYNPEFGPKKGDVIVRQHFAQSGFANTDLDFQLKQHGISHIILVGVIANSCIESTARYGMELGYHVTLVPDAQAAFSPEGMSAAAENAPLFAHAILKTADLLKQFPAARAAR</sequence>
<dbReference type="RefSeq" id="WP_166106099.1">
    <property type="nucleotide sequence ID" value="NZ_JAADJT010000008.1"/>
</dbReference>
<dbReference type="CDD" id="cd00431">
    <property type="entry name" value="cysteine_hydrolases"/>
    <property type="match status" value="1"/>
</dbReference>
<name>A0ABX0FPD7_9BURK</name>
<dbReference type="PANTHER" id="PTHR43540:SF16">
    <property type="entry name" value="ISOCHORISMATASE-LIKE DOMAIN-CONTAINING PROTEIN"/>
    <property type="match status" value="1"/>
</dbReference>
<evidence type="ECO:0000256" key="1">
    <source>
        <dbReference type="ARBA" id="ARBA00022801"/>
    </source>
</evidence>
<dbReference type="Proteomes" id="UP000666369">
    <property type="component" value="Unassembled WGS sequence"/>
</dbReference>
<dbReference type="GO" id="GO:0016787">
    <property type="term" value="F:hydrolase activity"/>
    <property type="evidence" value="ECO:0007669"/>
    <property type="project" value="UniProtKB-KW"/>
</dbReference>
<dbReference type="Gene3D" id="3.40.50.850">
    <property type="entry name" value="Isochorismatase-like"/>
    <property type="match status" value="1"/>
</dbReference>
<dbReference type="SUPFAM" id="SSF52499">
    <property type="entry name" value="Isochorismatase-like hydrolases"/>
    <property type="match status" value="1"/>
</dbReference>
<dbReference type="InterPro" id="IPR036380">
    <property type="entry name" value="Isochorismatase-like_sf"/>
</dbReference>
<feature type="chain" id="PRO_5046638980" evidence="2">
    <location>
        <begin position="23"/>
        <end position="234"/>
    </location>
</feature>
<gene>
    <name evidence="4" type="ORF">GW587_19035</name>
</gene>
<reference evidence="4 5" key="1">
    <citation type="submission" date="2020-01" db="EMBL/GenBank/DDBJ databases">
        <authorList>
            <person name="Lee S.D."/>
        </authorList>
    </citation>
    <scope>NUCLEOTIDE SEQUENCE [LARGE SCALE GENOMIC DNA]</scope>
    <source>
        <strain evidence="4 5">SAP-35</strain>
    </source>
</reference>
<keyword evidence="1 4" id="KW-0378">Hydrolase</keyword>
<evidence type="ECO:0000313" key="4">
    <source>
        <dbReference type="EMBL" id="NGZ86342.1"/>
    </source>
</evidence>
<reference evidence="5" key="2">
    <citation type="submission" date="2023-07" db="EMBL/GenBank/DDBJ databases">
        <title>Duganella aceri sp. nov., isolated from tree sap.</title>
        <authorList>
            <person name="Kim I.S."/>
        </authorList>
    </citation>
    <scope>NUCLEOTIDE SEQUENCE [LARGE SCALE GENOMIC DNA]</scope>
    <source>
        <strain evidence="5">SAP-35</strain>
    </source>
</reference>
<proteinExistence type="predicted"/>
<dbReference type="EMBL" id="JAADJT010000008">
    <property type="protein sequence ID" value="NGZ86342.1"/>
    <property type="molecule type" value="Genomic_DNA"/>
</dbReference>
<comment type="caution">
    <text evidence="4">The sequence shown here is derived from an EMBL/GenBank/DDBJ whole genome shotgun (WGS) entry which is preliminary data.</text>
</comment>
<feature type="signal peptide" evidence="2">
    <location>
        <begin position="1"/>
        <end position="22"/>
    </location>
</feature>
<feature type="domain" description="Isochorismatase-like" evidence="3">
    <location>
        <begin position="32"/>
        <end position="215"/>
    </location>
</feature>
<protein>
    <submittedName>
        <fullName evidence="4">Cysteine hydrolase</fullName>
    </submittedName>
</protein>
<evidence type="ECO:0000313" key="5">
    <source>
        <dbReference type="Proteomes" id="UP000666369"/>
    </source>
</evidence>
<keyword evidence="2" id="KW-0732">Signal</keyword>
<dbReference type="InterPro" id="IPR050272">
    <property type="entry name" value="Isochorismatase-like_hydrls"/>
</dbReference>
<dbReference type="PANTHER" id="PTHR43540">
    <property type="entry name" value="PEROXYUREIDOACRYLATE/UREIDOACRYLATE AMIDOHYDROLASE-RELATED"/>
    <property type="match status" value="1"/>
</dbReference>
<evidence type="ECO:0000256" key="2">
    <source>
        <dbReference type="SAM" id="SignalP"/>
    </source>
</evidence>
<keyword evidence="5" id="KW-1185">Reference proteome</keyword>
<evidence type="ECO:0000259" key="3">
    <source>
        <dbReference type="Pfam" id="PF00857"/>
    </source>
</evidence>
<accession>A0ABX0FPD7</accession>
<dbReference type="InterPro" id="IPR000868">
    <property type="entry name" value="Isochorismatase-like_dom"/>
</dbReference>
<organism evidence="4 5">
    <name type="scientific">Duganella aceris</name>
    <dbReference type="NCBI Taxonomy" id="2703883"/>
    <lineage>
        <taxon>Bacteria</taxon>
        <taxon>Pseudomonadati</taxon>
        <taxon>Pseudomonadota</taxon>
        <taxon>Betaproteobacteria</taxon>
        <taxon>Burkholderiales</taxon>
        <taxon>Oxalobacteraceae</taxon>
        <taxon>Telluria group</taxon>
        <taxon>Duganella</taxon>
    </lineage>
</organism>